<sequence length="71" mass="7309">MAVGTGEGVAAISRLPEAIAARTPRSGVDGPLPPTAQARVEAAAGLWWAALGAPARRRERSPARAPSRTRP</sequence>
<organism evidence="1 2">
    <name type="scientific">Streptomyces bottropensis ATCC 25435</name>
    <dbReference type="NCBI Taxonomy" id="1054862"/>
    <lineage>
        <taxon>Bacteria</taxon>
        <taxon>Bacillati</taxon>
        <taxon>Actinomycetota</taxon>
        <taxon>Actinomycetes</taxon>
        <taxon>Kitasatosporales</taxon>
        <taxon>Streptomycetaceae</taxon>
        <taxon>Streptomyces</taxon>
    </lineage>
</organism>
<dbReference type="Proteomes" id="UP000030760">
    <property type="component" value="Unassembled WGS sequence"/>
</dbReference>
<dbReference type="EMBL" id="KB405060">
    <property type="protein sequence ID" value="EMF56747.1"/>
    <property type="molecule type" value="Genomic_DNA"/>
</dbReference>
<dbReference type="AlphaFoldDB" id="M3DIW5"/>
<accession>M3DIW5</accession>
<protein>
    <submittedName>
        <fullName evidence="1">Uncharacterized protein</fullName>
    </submittedName>
</protein>
<name>M3DIW5_9ACTN</name>
<proteinExistence type="predicted"/>
<reference evidence="2" key="1">
    <citation type="journal article" date="2013" name="Genome Announc.">
        <title>Draft Genome Sequence of Streptomyces bottropensis ATCC 25435, a Bottromycin-Producing Actinomycete.</title>
        <authorList>
            <person name="Zhang H."/>
            <person name="Zhou W."/>
            <person name="Zhuang Y."/>
            <person name="Liang X."/>
            <person name="Liu T."/>
        </authorList>
    </citation>
    <scope>NUCLEOTIDE SEQUENCE [LARGE SCALE GENOMIC DNA]</scope>
    <source>
        <strain evidence="2">ATCC 25435</strain>
    </source>
</reference>
<gene>
    <name evidence="1" type="ORF">SBD_1829</name>
</gene>
<evidence type="ECO:0000313" key="2">
    <source>
        <dbReference type="Proteomes" id="UP000030760"/>
    </source>
</evidence>
<evidence type="ECO:0000313" key="1">
    <source>
        <dbReference type="EMBL" id="EMF56747.1"/>
    </source>
</evidence>